<gene>
    <name evidence="16" type="primary">TLR22</name>
</gene>
<evidence type="ECO:0000256" key="7">
    <source>
        <dbReference type="ARBA" id="ARBA00022737"/>
    </source>
</evidence>
<dbReference type="PANTHER" id="PTHR24365">
    <property type="entry name" value="TOLL-LIKE RECEPTOR"/>
    <property type="match status" value="1"/>
</dbReference>
<keyword evidence="12" id="KW-0325">Glycoprotein</keyword>
<evidence type="ECO:0000256" key="2">
    <source>
        <dbReference type="ARBA" id="ARBA00009634"/>
    </source>
</evidence>
<evidence type="ECO:0000259" key="15">
    <source>
        <dbReference type="PROSITE" id="PS50104"/>
    </source>
</evidence>
<feature type="chain" id="PRO_5041635734" evidence="14">
    <location>
        <begin position="28"/>
        <end position="963"/>
    </location>
</feature>
<dbReference type="InterPro" id="IPR001611">
    <property type="entry name" value="Leu-rich_rpt"/>
</dbReference>
<protein>
    <submittedName>
        <fullName evidence="16">Toll-like receptor 22</fullName>
    </submittedName>
</protein>
<dbReference type="InterPro" id="IPR000157">
    <property type="entry name" value="TIR_dom"/>
</dbReference>
<dbReference type="SMART" id="SM00255">
    <property type="entry name" value="TIR"/>
    <property type="match status" value="1"/>
</dbReference>
<feature type="domain" description="TIR" evidence="15">
    <location>
        <begin position="790"/>
        <end position="931"/>
    </location>
</feature>
<dbReference type="EMBL" id="MZ826327">
    <property type="protein sequence ID" value="WMY82313.1"/>
    <property type="molecule type" value="mRNA"/>
</dbReference>
<dbReference type="FunFam" id="3.40.50.10140:FF:000001">
    <property type="entry name" value="Toll-like receptor 2"/>
    <property type="match status" value="1"/>
</dbReference>
<dbReference type="InterPro" id="IPR000483">
    <property type="entry name" value="Cys-rich_flank_reg_C"/>
</dbReference>
<keyword evidence="9" id="KW-1133">Transmembrane helix</keyword>
<evidence type="ECO:0000256" key="6">
    <source>
        <dbReference type="ARBA" id="ARBA00022729"/>
    </source>
</evidence>
<comment type="similarity">
    <text evidence="2">Belongs to the Toll-like receptor family.</text>
</comment>
<dbReference type="SUPFAM" id="SSF52200">
    <property type="entry name" value="Toll/Interleukin receptor TIR domain"/>
    <property type="match status" value="1"/>
</dbReference>
<evidence type="ECO:0000313" key="16">
    <source>
        <dbReference type="EMBL" id="WMY82313.1"/>
    </source>
</evidence>
<evidence type="ECO:0000256" key="1">
    <source>
        <dbReference type="ARBA" id="ARBA00004479"/>
    </source>
</evidence>
<evidence type="ECO:0000256" key="4">
    <source>
        <dbReference type="ARBA" id="ARBA00022614"/>
    </source>
</evidence>
<sequence>MGSRIKRSTFFFSPAFFLLSFSQFVIPLKGFALKNACKISFNVAICSGNFVKLQDVPQDIPPTVKGFDLSTNKISRIRTTDFKEFRLLEVLDLKNNNISQVDEGAFINLRSLKKLNLNRNKLGKLDAGLFDGLQNLTELRVTGNRLKMVEPSALKSLVSLTFLDISNNKLCENIRPLFQLPNLSVLSIAGNNMRFFESGHLTNTSLQLKSLDLSRNPITVFRITADILPNLTWLNLRGTFKKRQVTWDVRTFLGNVSLLDISEVRLSLRYMTSLLASVSSSLTVLRMDKMSCSLAELINISCSIPTMSALQLQNNKLGSINSSVFHLCTNVKDLDLKRNQINSTDEGAFRSMKELKVLTLSDNRLQSVPVATRNLPNLMELDLSKNKINALHCDDFANITKLRHLKLNANLISALPSCVFKDVTKLEVLKLQNNSISQLNTAFKMYLPNLKQLHLNSNKLVAINHGEFGGLRSLQNLSLHSNQIKKLGMGSFLGLKNLTDIHLQLNMIDTEQIAGGVFNDLINLRRLDLSNNHIRYYNSRPLRNPPFLHLSLLETLYIPSQHRRGRSQLPSNILKGLSNLLEFTCRSSQLVWLPVDTFSYTPRLQRLDISSNEFQDLSPALFHPIKDVRSLYISRTRLGSLEFLKDARLGKLNFLQSKRNVFSVISEDVLESLPELVYVDFQGNNFTCDCDNAGFLQWVKENNKTQVFDAYNFECNYPLQLKSKKLLDLDTQSCTVNTDFICFISTTCTILLFMAMSFTYHFLRWQLTYAYYFFLALLADKKRKNQQTPHQYDAFVSYNTHDEHWVLRNLLPKLEEEQGWALCLHHRDFEPGKPIIENITDAIYGSRKTICVISRRYLESEWCSREIQVASFRLFDEQKDVLILIFLEDIPTRQLSPFYRMKKMLKSKTYLSWPRAEGHPEVFWEKLRQALLSKEMLDLKPLARGISHKLQDHDISGFQADRC</sequence>
<dbReference type="AlphaFoldDB" id="A0AA95V6S7"/>
<dbReference type="InterPro" id="IPR003591">
    <property type="entry name" value="Leu-rich_rpt_typical-subtyp"/>
</dbReference>
<keyword evidence="4" id="KW-0433">Leucine-rich repeat</keyword>
<dbReference type="GO" id="GO:0038023">
    <property type="term" value="F:signaling receptor activity"/>
    <property type="evidence" value="ECO:0007669"/>
    <property type="project" value="TreeGrafter"/>
</dbReference>
<evidence type="ECO:0000256" key="14">
    <source>
        <dbReference type="SAM" id="SignalP"/>
    </source>
</evidence>
<dbReference type="GO" id="GO:0002224">
    <property type="term" value="P:toll-like receptor signaling pathway"/>
    <property type="evidence" value="ECO:0007669"/>
    <property type="project" value="TreeGrafter"/>
</dbReference>
<proteinExistence type="evidence at transcript level"/>
<keyword evidence="10" id="KW-0472">Membrane</keyword>
<feature type="signal peptide" evidence="14">
    <location>
        <begin position="1"/>
        <end position="27"/>
    </location>
</feature>
<keyword evidence="8" id="KW-0391">Immunity</keyword>
<evidence type="ECO:0000256" key="9">
    <source>
        <dbReference type="ARBA" id="ARBA00022989"/>
    </source>
</evidence>
<dbReference type="Gene3D" id="3.80.10.10">
    <property type="entry name" value="Ribonuclease Inhibitor"/>
    <property type="match status" value="5"/>
</dbReference>
<keyword evidence="7" id="KW-0677">Repeat</keyword>
<dbReference type="InterPro" id="IPR035897">
    <property type="entry name" value="Toll_tir_struct_dom_sf"/>
</dbReference>
<organism evidence="16">
    <name type="scientific">Takifugu fasciatus</name>
    <name type="common">obscure pufferfish</name>
    <dbReference type="NCBI Taxonomy" id="301270"/>
    <lineage>
        <taxon>Eukaryota</taxon>
        <taxon>Metazoa</taxon>
        <taxon>Chordata</taxon>
        <taxon>Craniata</taxon>
        <taxon>Vertebrata</taxon>
        <taxon>Euteleostomi</taxon>
        <taxon>Actinopterygii</taxon>
        <taxon>Neopterygii</taxon>
        <taxon>Teleostei</taxon>
        <taxon>Neoteleostei</taxon>
        <taxon>Acanthomorphata</taxon>
        <taxon>Eupercaria</taxon>
        <taxon>Tetraodontiformes</taxon>
        <taxon>Tetradontoidea</taxon>
        <taxon>Tetraodontidae</taxon>
        <taxon>Takifugu</taxon>
    </lineage>
</organism>
<accession>A0AA95V6S7</accession>
<evidence type="ECO:0000256" key="13">
    <source>
        <dbReference type="ARBA" id="ARBA00023198"/>
    </source>
</evidence>
<name>A0AA95V6S7_9TELE</name>
<keyword evidence="6 14" id="KW-0732">Signal</keyword>
<evidence type="ECO:0000256" key="5">
    <source>
        <dbReference type="ARBA" id="ARBA00022692"/>
    </source>
</evidence>
<reference evidence="16" key="1">
    <citation type="submission" date="2021-08" db="EMBL/GenBank/DDBJ databases">
        <authorList>
            <person name="Ji J."/>
        </authorList>
    </citation>
    <scope>NUCLEOTIDE SEQUENCE</scope>
</reference>
<dbReference type="GO" id="GO:0006954">
    <property type="term" value="P:inflammatory response"/>
    <property type="evidence" value="ECO:0007669"/>
    <property type="project" value="UniProtKB-KW"/>
</dbReference>
<dbReference type="PANTHER" id="PTHR24365:SF522">
    <property type="entry name" value="LOW QUALITY PROTEIN: TOLL-LIKE RECEPTOR 13-RELATED"/>
    <property type="match status" value="1"/>
</dbReference>
<dbReference type="InterPro" id="IPR032675">
    <property type="entry name" value="LRR_dom_sf"/>
</dbReference>
<keyword evidence="11 16" id="KW-0675">Receptor</keyword>
<evidence type="ECO:0000256" key="12">
    <source>
        <dbReference type="ARBA" id="ARBA00023180"/>
    </source>
</evidence>
<evidence type="ECO:0000256" key="11">
    <source>
        <dbReference type="ARBA" id="ARBA00023170"/>
    </source>
</evidence>
<evidence type="ECO:0000256" key="8">
    <source>
        <dbReference type="ARBA" id="ARBA00022859"/>
    </source>
</evidence>
<dbReference type="Pfam" id="PF01582">
    <property type="entry name" value="TIR"/>
    <property type="match status" value="1"/>
</dbReference>
<dbReference type="PROSITE" id="PS50104">
    <property type="entry name" value="TIR"/>
    <property type="match status" value="1"/>
</dbReference>
<keyword evidence="3" id="KW-0399">Innate immunity</keyword>
<dbReference type="SMART" id="SM00082">
    <property type="entry name" value="LRRCT"/>
    <property type="match status" value="1"/>
</dbReference>
<comment type="subcellular location">
    <subcellularLocation>
        <location evidence="1">Membrane</location>
        <topology evidence="1">Single-pass type I membrane protein</topology>
    </subcellularLocation>
</comment>
<dbReference type="SMART" id="SM00369">
    <property type="entry name" value="LRR_TYP"/>
    <property type="match status" value="15"/>
</dbReference>
<evidence type="ECO:0000256" key="10">
    <source>
        <dbReference type="ARBA" id="ARBA00023136"/>
    </source>
</evidence>
<dbReference type="GO" id="GO:0005886">
    <property type="term" value="C:plasma membrane"/>
    <property type="evidence" value="ECO:0007669"/>
    <property type="project" value="TreeGrafter"/>
</dbReference>
<dbReference type="Pfam" id="PF13855">
    <property type="entry name" value="LRR_8"/>
    <property type="match status" value="4"/>
</dbReference>
<keyword evidence="13" id="KW-0395">Inflammatory response</keyword>
<dbReference type="Gene3D" id="3.40.50.10140">
    <property type="entry name" value="Toll/interleukin-1 receptor homology (TIR) domain"/>
    <property type="match status" value="1"/>
</dbReference>
<evidence type="ECO:0000256" key="3">
    <source>
        <dbReference type="ARBA" id="ARBA00022588"/>
    </source>
</evidence>
<dbReference type="FunFam" id="3.80.10.10:FF:000770">
    <property type="entry name" value="Uncharacterized protein"/>
    <property type="match status" value="2"/>
</dbReference>
<dbReference type="PROSITE" id="PS51450">
    <property type="entry name" value="LRR"/>
    <property type="match status" value="3"/>
</dbReference>
<keyword evidence="5" id="KW-0812">Transmembrane</keyword>
<dbReference type="GO" id="GO:0045087">
    <property type="term" value="P:innate immune response"/>
    <property type="evidence" value="ECO:0007669"/>
    <property type="project" value="UniProtKB-KW"/>
</dbReference>
<dbReference type="SUPFAM" id="SSF52058">
    <property type="entry name" value="L domain-like"/>
    <property type="match status" value="2"/>
</dbReference>